<accession>A0A1I0X730</accession>
<proteinExistence type="predicted"/>
<dbReference type="Proteomes" id="UP000198619">
    <property type="component" value="Unassembled WGS sequence"/>
</dbReference>
<organism evidence="1 2">
    <name type="scientific">Clostridium frigidicarnis</name>
    <dbReference type="NCBI Taxonomy" id="84698"/>
    <lineage>
        <taxon>Bacteria</taxon>
        <taxon>Bacillati</taxon>
        <taxon>Bacillota</taxon>
        <taxon>Clostridia</taxon>
        <taxon>Eubacteriales</taxon>
        <taxon>Clostridiaceae</taxon>
        <taxon>Clostridium</taxon>
    </lineage>
</organism>
<name>A0A1I0X730_9CLOT</name>
<protein>
    <submittedName>
        <fullName evidence="1">Uncharacterized protein</fullName>
    </submittedName>
</protein>
<evidence type="ECO:0000313" key="2">
    <source>
        <dbReference type="Proteomes" id="UP000198619"/>
    </source>
</evidence>
<dbReference type="RefSeq" id="WP_242948335.1">
    <property type="nucleotide sequence ID" value="NZ_FOKI01000007.1"/>
</dbReference>
<dbReference type="EMBL" id="FOKI01000007">
    <property type="protein sequence ID" value="SFA96477.1"/>
    <property type="molecule type" value="Genomic_DNA"/>
</dbReference>
<gene>
    <name evidence="1" type="ORF">SAMN04488528_1007102</name>
</gene>
<evidence type="ECO:0000313" key="1">
    <source>
        <dbReference type="EMBL" id="SFA96477.1"/>
    </source>
</evidence>
<reference evidence="1 2" key="1">
    <citation type="submission" date="2016-10" db="EMBL/GenBank/DDBJ databases">
        <authorList>
            <person name="de Groot N.N."/>
        </authorList>
    </citation>
    <scope>NUCLEOTIDE SEQUENCE [LARGE SCALE GENOMIC DNA]</scope>
    <source>
        <strain evidence="1 2">DSM 12271</strain>
    </source>
</reference>
<sequence>MNVSNITNLTRIKFDTSQALRIKNNDINRADKAPSEITFIPGENIDHEKCIGKDGNEFEVISYCKIKEETLNKDYLDVFAAKAQGKDVNCYDYYVENFISKIAKNFSDSGSLKNDMKSLKKGINNLVGEMKKNISRGISNDIENLNTKFNVNEVDFTFKELMDSSKVMDCASSILVNTGSGLDYEGYAEMGIAKGKVNTYAGKNLNIDQQKLLNSTMSTRIQKIIDSVPYKMYKMLLMKNMHKKLWILFQM</sequence>
<keyword evidence="2" id="KW-1185">Reference proteome</keyword>
<dbReference type="AlphaFoldDB" id="A0A1I0X730"/>